<evidence type="ECO:0000256" key="1">
    <source>
        <dbReference type="ARBA" id="ARBA00022598"/>
    </source>
</evidence>
<keyword evidence="1 4" id="KW-0436">Ligase</keyword>
<dbReference type="SUPFAM" id="SSF56801">
    <property type="entry name" value="Acetyl-CoA synthetase-like"/>
    <property type="match status" value="1"/>
</dbReference>
<dbReference type="InterPro" id="IPR011957">
    <property type="entry name" value="Benz_CoA_lig"/>
</dbReference>
<sequence>MIVNAAAALLERNRDRPDAIALIDDRGTCSHAGLIHRVHSFAGVLRARGVAPGTRMMLCAEDSIDFVVACLGAIWAGVVPVMVNPQLSAAEYRYLLDDSGAGLLLVSPAALPRFEGLIVPDTMIIDDLPDVTPIDLPAPATPDDVCIWQYSSGTTGQPKGTMHAHAAMIAAPGLFAQEVLALSPGDVTFSVSKMFFGYGFGNSVLFALWHGATAILMAERPTPAAVLARMAAHRPTVLYSVPGFYAALLALPDVPPQAMDRLRLCVSAGEALPAELCRRWQARFGVPIVDGMGSTEMLHIFLANRPGEIEPGTTGRPVAGYTLELRAEDGTAVAMGEVGELFVRGPTRALGYWNKPDKTDAVFVDGWVRTGDRFHRDEAGRFVYHGRGDDMLKVNGIYVSPFEIEAALACHDAVGEVAVVGAPDADGLTKPVAFVVAAPGAACDCEALKAHAKALLAPYKYPRRILLVDALPKTATGKIERFRLREWARA</sequence>
<reference evidence="4 5" key="1">
    <citation type="submission" date="2020-09" db="EMBL/GenBank/DDBJ databases">
        <title>Sphingomonas sp., a new species isolated from pork steak.</title>
        <authorList>
            <person name="Heidler von Heilborn D."/>
        </authorList>
    </citation>
    <scope>NUCLEOTIDE SEQUENCE [LARGE SCALE GENOMIC DNA]</scope>
    <source>
        <strain evidence="5">S8-3T</strain>
    </source>
</reference>
<dbReference type="InterPro" id="IPR045851">
    <property type="entry name" value="AMP-bd_C_sf"/>
</dbReference>
<protein>
    <submittedName>
        <fullName evidence="4">Benzoate-CoA ligase family protein</fullName>
    </submittedName>
</protein>
<dbReference type="Gene3D" id="3.30.300.30">
    <property type="match status" value="1"/>
</dbReference>
<dbReference type="InterPro" id="IPR000873">
    <property type="entry name" value="AMP-dep_synth/lig_dom"/>
</dbReference>
<name>A0A7H0LFM8_9SPHN</name>
<dbReference type="Proteomes" id="UP000516148">
    <property type="component" value="Chromosome"/>
</dbReference>
<dbReference type="GO" id="GO:0016405">
    <property type="term" value="F:CoA-ligase activity"/>
    <property type="evidence" value="ECO:0007669"/>
    <property type="project" value="InterPro"/>
</dbReference>
<evidence type="ECO:0000259" key="2">
    <source>
        <dbReference type="Pfam" id="PF00501"/>
    </source>
</evidence>
<dbReference type="GO" id="GO:0044550">
    <property type="term" value="P:secondary metabolite biosynthetic process"/>
    <property type="evidence" value="ECO:0007669"/>
    <property type="project" value="TreeGrafter"/>
</dbReference>
<gene>
    <name evidence="4" type="ORF">H3Z74_17260</name>
</gene>
<dbReference type="GO" id="GO:0005524">
    <property type="term" value="F:ATP binding"/>
    <property type="evidence" value="ECO:0007669"/>
    <property type="project" value="InterPro"/>
</dbReference>
<organism evidence="4 5">
    <name type="scientific">Sphingomonas alpina</name>
    <dbReference type="NCBI Taxonomy" id="653931"/>
    <lineage>
        <taxon>Bacteria</taxon>
        <taxon>Pseudomonadati</taxon>
        <taxon>Pseudomonadota</taxon>
        <taxon>Alphaproteobacteria</taxon>
        <taxon>Sphingomonadales</taxon>
        <taxon>Sphingomonadaceae</taxon>
        <taxon>Sphingomonas</taxon>
    </lineage>
</organism>
<dbReference type="Pfam" id="PF13193">
    <property type="entry name" value="AMP-binding_C"/>
    <property type="match status" value="1"/>
</dbReference>
<dbReference type="AlphaFoldDB" id="A0A7H0LFM8"/>
<feature type="domain" description="AMP-dependent synthetase/ligase" evidence="2">
    <location>
        <begin position="11"/>
        <end position="353"/>
    </location>
</feature>
<dbReference type="Gene3D" id="3.40.50.12820">
    <property type="match status" value="1"/>
</dbReference>
<proteinExistence type="predicted"/>
<dbReference type="EMBL" id="CP061038">
    <property type="protein sequence ID" value="QNQ08481.1"/>
    <property type="molecule type" value="Genomic_DNA"/>
</dbReference>
<dbReference type="PANTHER" id="PTHR43352:SF1">
    <property type="entry name" value="ANTHRANILATE--COA LIGASE"/>
    <property type="match status" value="1"/>
</dbReference>
<dbReference type="PANTHER" id="PTHR43352">
    <property type="entry name" value="ACETYL-COA SYNTHETASE"/>
    <property type="match status" value="1"/>
</dbReference>
<dbReference type="Gene3D" id="3.40.50.980">
    <property type="match status" value="1"/>
</dbReference>
<evidence type="ECO:0000313" key="5">
    <source>
        <dbReference type="Proteomes" id="UP000516148"/>
    </source>
</evidence>
<dbReference type="RefSeq" id="WP_187760809.1">
    <property type="nucleotide sequence ID" value="NZ_CP061038.1"/>
</dbReference>
<dbReference type="Pfam" id="PF00501">
    <property type="entry name" value="AMP-binding"/>
    <property type="match status" value="1"/>
</dbReference>
<dbReference type="KEGG" id="spap:H3Z74_17260"/>
<feature type="domain" description="AMP-binding enzyme C-terminal" evidence="3">
    <location>
        <begin position="403"/>
        <end position="478"/>
    </location>
</feature>
<dbReference type="InterPro" id="IPR025110">
    <property type="entry name" value="AMP-bd_C"/>
</dbReference>
<evidence type="ECO:0000259" key="3">
    <source>
        <dbReference type="Pfam" id="PF13193"/>
    </source>
</evidence>
<keyword evidence="5" id="KW-1185">Reference proteome</keyword>
<accession>A0A7H0LFM8</accession>
<dbReference type="GO" id="GO:0016878">
    <property type="term" value="F:acid-thiol ligase activity"/>
    <property type="evidence" value="ECO:0007669"/>
    <property type="project" value="TreeGrafter"/>
</dbReference>
<evidence type="ECO:0000313" key="4">
    <source>
        <dbReference type="EMBL" id="QNQ08481.1"/>
    </source>
</evidence>
<dbReference type="NCBIfam" id="TIGR02262">
    <property type="entry name" value="benz_CoA_lig"/>
    <property type="match status" value="1"/>
</dbReference>
<dbReference type="Gene3D" id="2.30.38.10">
    <property type="entry name" value="Luciferase, Domain 3"/>
    <property type="match status" value="1"/>
</dbReference>